<organism evidence="1 2">
    <name type="scientific">Aquamicrobium ahrensii</name>
    <dbReference type="NCBI Taxonomy" id="469551"/>
    <lineage>
        <taxon>Bacteria</taxon>
        <taxon>Pseudomonadati</taxon>
        <taxon>Pseudomonadota</taxon>
        <taxon>Alphaproteobacteria</taxon>
        <taxon>Hyphomicrobiales</taxon>
        <taxon>Phyllobacteriaceae</taxon>
        <taxon>Aquamicrobium</taxon>
    </lineage>
</organism>
<reference evidence="1 2" key="1">
    <citation type="submission" date="2024-06" db="EMBL/GenBank/DDBJ databases">
        <title>Genomic Encyclopedia of Type Strains, Phase IV (KMG-IV): sequencing the most valuable type-strain genomes for metagenomic binning, comparative biology and taxonomic classification.</title>
        <authorList>
            <person name="Goeker M."/>
        </authorList>
    </citation>
    <scope>NUCLEOTIDE SEQUENCE [LARGE SCALE GENOMIC DNA]</scope>
    <source>
        <strain evidence="1 2">DSM 19730</strain>
    </source>
</reference>
<evidence type="ECO:0000313" key="1">
    <source>
        <dbReference type="EMBL" id="MET3663109.1"/>
    </source>
</evidence>
<keyword evidence="2" id="KW-1185">Reference proteome</keyword>
<comment type="caution">
    <text evidence="1">The sequence shown here is derived from an EMBL/GenBank/DDBJ whole genome shotgun (WGS) entry which is preliminary data.</text>
</comment>
<evidence type="ECO:0000313" key="2">
    <source>
        <dbReference type="Proteomes" id="UP001549143"/>
    </source>
</evidence>
<dbReference type="Proteomes" id="UP001549143">
    <property type="component" value="Unassembled WGS sequence"/>
</dbReference>
<dbReference type="RefSeq" id="WP_240578848.1">
    <property type="nucleotide sequence ID" value="NZ_JBEPMN010000019.1"/>
</dbReference>
<protein>
    <submittedName>
        <fullName evidence="1">Uncharacterized protein</fullName>
    </submittedName>
</protein>
<sequence>MKLSVRRFWSLAVGIDTGADDYPLKRSHSQLKLDWNVLKLAALPSAMKA</sequence>
<proteinExistence type="predicted"/>
<gene>
    <name evidence="1" type="ORF">ABID44_003464</name>
</gene>
<name>A0ABV2KSN8_9HYPH</name>
<dbReference type="EMBL" id="JBEPMN010000019">
    <property type="protein sequence ID" value="MET3663109.1"/>
    <property type="molecule type" value="Genomic_DNA"/>
</dbReference>
<accession>A0ABV2KSN8</accession>